<feature type="region of interest" description="Disordered" evidence="1">
    <location>
        <begin position="78"/>
        <end position="100"/>
    </location>
</feature>
<dbReference type="InterPro" id="IPR031706">
    <property type="entry name" value="ODAPH"/>
</dbReference>
<organism evidence="3 4">
    <name type="scientific">Galeopterus variegatus</name>
    <name type="common">Malayan flying lemur</name>
    <name type="synonym">Cynocephalus variegatus</name>
    <dbReference type="NCBI Taxonomy" id="482537"/>
    <lineage>
        <taxon>Eukaryota</taxon>
        <taxon>Metazoa</taxon>
        <taxon>Chordata</taxon>
        <taxon>Craniata</taxon>
        <taxon>Vertebrata</taxon>
        <taxon>Euteleostomi</taxon>
        <taxon>Mammalia</taxon>
        <taxon>Eutheria</taxon>
        <taxon>Euarchontoglires</taxon>
        <taxon>Dermoptera</taxon>
        <taxon>Cynocephalidae</taxon>
        <taxon>Galeopterus</taxon>
    </lineage>
</organism>
<dbReference type="Proteomes" id="UP000694923">
    <property type="component" value="Unplaced"/>
</dbReference>
<accession>A0ABM0QAZ7</accession>
<dbReference type="PANTHER" id="PTHR40376">
    <property type="entry name" value="ODONTOGENESIS ASSOCIATED PHOSPHOPROTEIN"/>
    <property type="match status" value="1"/>
</dbReference>
<dbReference type="Pfam" id="PF15848">
    <property type="entry name" value="ODAPH"/>
    <property type="match status" value="1"/>
</dbReference>
<feature type="compositionally biased region" description="Basic and acidic residues" evidence="1">
    <location>
        <begin position="87"/>
        <end position="100"/>
    </location>
</feature>
<reference evidence="4" key="1">
    <citation type="submission" date="2025-08" db="UniProtKB">
        <authorList>
            <consortium name="RefSeq"/>
        </authorList>
    </citation>
    <scope>IDENTIFICATION</scope>
</reference>
<keyword evidence="2" id="KW-0732">Signal</keyword>
<feature type="chain" id="PRO_5045585873" evidence="2">
    <location>
        <begin position="24"/>
        <end position="100"/>
    </location>
</feature>
<dbReference type="RefSeq" id="XP_008565538.1">
    <property type="nucleotide sequence ID" value="XM_008567316.1"/>
</dbReference>
<name>A0ABM0QAZ7_GALVR</name>
<dbReference type="PANTHER" id="PTHR40376:SF1">
    <property type="entry name" value="ODONTOGENESIS ASSOCIATED PHOSPHOPROTEIN"/>
    <property type="match status" value="1"/>
</dbReference>
<sequence length="100" mass="11569">MARRHCFSHWLLFSWLVLTVAKGQKEVVTPPGGSQNNIDPTDCEIFTLTPPPTTRNPVTRVQTITRTPNRLTPHQYFPRRIFQKGSSSEESREKREAQTY</sequence>
<proteinExistence type="predicted"/>
<protein>
    <submittedName>
        <fullName evidence="4">Uncharacterized protein C4orf26 homolog</fullName>
    </submittedName>
</protein>
<feature type="signal peptide" evidence="2">
    <location>
        <begin position="1"/>
        <end position="23"/>
    </location>
</feature>
<dbReference type="GeneID" id="103586154"/>
<evidence type="ECO:0000256" key="1">
    <source>
        <dbReference type="SAM" id="MobiDB-lite"/>
    </source>
</evidence>
<evidence type="ECO:0000256" key="2">
    <source>
        <dbReference type="SAM" id="SignalP"/>
    </source>
</evidence>
<evidence type="ECO:0000313" key="3">
    <source>
        <dbReference type="Proteomes" id="UP000694923"/>
    </source>
</evidence>
<gene>
    <name evidence="4" type="primary">LOC103586154</name>
</gene>
<evidence type="ECO:0000313" key="4">
    <source>
        <dbReference type="RefSeq" id="XP_008565538.1"/>
    </source>
</evidence>
<keyword evidence="3" id="KW-1185">Reference proteome</keyword>